<dbReference type="Gene3D" id="1.10.287.1060">
    <property type="entry name" value="ESAT-6-like"/>
    <property type="match status" value="1"/>
</dbReference>
<evidence type="ECO:0000256" key="1">
    <source>
        <dbReference type="RuleBase" id="RU362001"/>
    </source>
</evidence>
<evidence type="ECO:0000313" key="3">
    <source>
        <dbReference type="Proteomes" id="UP001152755"/>
    </source>
</evidence>
<comment type="caution">
    <text evidence="2">The sequence shown here is derived from an EMBL/GenBank/DDBJ whole genome shotgun (WGS) entry which is preliminary data.</text>
</comment>
<protein>
    <recommendedName>
        <fullName evidence="1">ESAT-6-like protein</fullName>
    </recommendedName>
</protein>
<sequence length="97" mass="10779">MAEPYSVDLDELDDIVAQMSRFDSDAEHLCAEVDALVARLHVTWTGEGADAQQKAHERWQRGATRMREALADLHSTAQVAHTNYTAAVRANVGMWPT</sequence>
<dbReference type="AlphaFoldDB" id="A0A9X4M0Q3"/>
<keyword evidence="3" id="KW-1185">Reference proteome</keyword>
<dbReference type="Pfam" id="PF06013">
    <property type="entry name" value="WXG100"/>
    <property type="match status" value="1"/>
</dbReference>
<evidence type="ECO:0000313" key="2">
    <source>
        <dbReference type="EMBL" id="MDG3014657.1"/>
    </source>
</evidence>
<proteinExistence type="inferred from homology"/>
<dbReference type="InterPro" id="IPR010310">
    <property type="entry name" value="T7SS_ESAT-6-like"/>
</dbReference>
<name>A0A9X4M0Q3_9ACTN</name>
<organism evidence="2 3">
    <name type="scientific">Speluncibacter jeojiensis</name>
    <dbReference type="NCBI Taxonomy" id="2710754"/>
    <lineage>
        <taxon>Bacteria</taxon>
        <taxon>Bacillati</taxon>
        <taxon>Actinomycetota</taxon>
        <taxon>Actinomycetes</taxon>
        <taxon>Mycobacteriales</taxon>
        <taxon>Speluncibacteraceae</taxon>
        <taxon>Speluncibacter</taxon>
    </lineage>
</organism>
<comment type="similarity">
    <text evidence="1">Belongs to the WXG100 family.</text>
</comment>
<dbReference type="EMBL" id="JANRHA010000004">
    <property type="protein sequence ID" value="MDG3014657.1"/>
    <property type="molecule type" value="Genomic_DNA"/>
</dbReference>
<dbReference type="SUPFAM" id="SSF140453">
    <property type="entry name" value="EsxAB dimer-like"/>
    <property type="match status" value="1"/>
</dbReference>
<dbReference type="NCBIfam" id="TIGR03930">
    <property type="entry name" value="WXG100_ESAT6"/>
    <property type="match status" value="1"/>
</dbReference>
<gene>
    <name evidence="2" type="ORF">NVS88_08815</name>
</gene>
<accession>A0A9X4M0Q3</accession>
<dbReference type="Proteomes" id="UP001152755">
    <property type="component" value="Unassembled WGS sequence"/>
</dbReference>
<reference evidence="2" key="1">
    <citation type="submission" date="2022-08" db="EMBL/GenBank/DDBJ databases">
        <title>Genome analysis of Corynebacteriales strain.</title>
        <authorList>
            <person name="Lee S.D."/>
        </authorList>
    </citation>
    <scope>NUCLEOTIDE SEQUENCE</scope>
    <source>
        <strain evidence="2">D3-21</strain>
    </source>
</reference>
<dbReference type="RefSeq" id="WP_332519691.1">
    <property type="nucleotide sequence ID" value="NZ_JANRHA010000004.1"/>
</dbReference>
<dbReference type="InterPro" id="IPR036689">
    <property type="entry name" value="ESAT-6-like_sf"/>
</dbReference>